<dbReference type="GO" id="GO:0006508">
    <property type="term" value="P:proteolysis"/>
    <property type="evidence" value="ECO:0007669"/>
    <property type="project" value="InterPro"/>
</dbReference>
<feature type="chain" id="PRO_5030772820" evidence="1">
    <location>
        <begin position="29"/>
        <end position="328"/>
    </location>
</feature>
<protein>
    <submittedName>
        <fullName evidence="3">D-Ala-D-Ala carboxypeptidase VanY</fullName>
    </submittedName>
</protein>
<dbReference type="KEGG" id="sman:C12CBH8_21480"/>
<sequence length="328" mass="36919">MKNIRKKIAGLTAAVVAVVGVAAFSAWACFVQPEEMPAQAVPAYQIITEKDTSSKGDTTIVINQKDIYNGNLLLVNPWNAIPEELEDISLCNLYEQYPDRNYQLAGTNMMLQEEAARQANLMFDAAKEAGQENYLLRACYRTQDDQEEILEDELEKYQSLPEDQAENKALSKVAKPGTSEHQLGLAMDVNVYVPGQWSKAFGDTAQCGWLTGHSWQYGWVVRYDEDKSDITGITNEPWHFRYVGVPHAAIMVQKDLCLEEYLELLRQQKHIKVTDEQGETYHIRYVQLGSQPSMTLRIPSSQYAISGDNLGGVIVTWKDETSPQVSQS</sequence>
<dbReference type="AlphaFoldDB" id="A0A7I8D7P6"/>
<dbReference type="EMBL" id="AP023321">
    <property type="protein sequence ID" value="BCI61509.1"/>
    <property type="molecule type" value="Genomic_DNA"/>
</dbReference>
<dbReference type="CDD" id="cd14852">
    <property type="entry name" value="LD-carboxypeptidase"/>
    <property type="match status" value="1"/>
</dbReference>
<dbReference type="InterPro" id="IPR052179">
    <property type="entry name" value="DD-CPase-like"/>
</dbReference>
<keyword evidence="1" id="KW-0732">Signal</keyword>
<evidence type="ECO:0000259" key="2">
    <source>
        <dbReference type="Pfam" id="PF02557"/>
    </source>
</evidence>
<organism evidence="3 4">
    <name type="scientific">Solibaculum mannosilyticum</name>
    <dbReference type="NCBI Taxonomy" id="2780922"/>
    <lineage>
        <taxon>Bacteria</taxon>
        <taxon>Bacillati</taxon>
        <taxon>Bacillota</taxon>
        <taxon>Clostridia</taxon>
        <taxon>Eubacteriales</taxon>
        <taxon>Oscillospiraceae</taxon>
        <taxon>Solibaculum</taxon>
    </lineage>
</organism>
<proteinExistence type="predicted"/>
<gene>
    <name evidence="3" type="primary">vanY_2</name>
    <name evidence="3" type="ORF">C12CBH8_21480</name>
</gene>
<keyword evidence="3" id="KW-0645">Protease</keyword>
<evidence type="ECO:0000313" key="3">
    <source>
        <dbReference type="EMBL" id="BCI61509.1"/>
    </source>
</evidence>
<dbReference type="PANTHER" id="PTHR34385:SF1">
    <property type="entry name" value="PEPTIDOGLYCAN L-ALANYL-D-GLUTAMATE ENDOPEPTIDASE CWLK"/>
    <property type="match status" value="1"/>
</dbReference>
<dbReference type="InterPro" id="IPR058193">
    <property type="entry name" value="VanY/YodJ_core_dom"/>
</dbReference>
<evidence type="ECO:0000313" key="4">
    <source>
        <dbReference type="Proteomes" id="UP000593890"/>
    </source>
</evidence>
<keyword evidence="3" id="KW-0121">Carboxypeptidase</keyword>
<dbReference type="Gene3D" id="3.30.1380.10">
    <property type="match status" value="1"/>
</dbReference>
<accession>A0A7I8D7P6</accession>
<dbReference type="Proteomes" id="UP000593890">
    <property type="component" value="Chromosome"/>
</dbReference>
<dbReference type="PANTHER" id="PTHR34385">
    <property type="entry name" value="D-ALANYL-D-ALANINE CARBOXYPEPTIDASE"/>
    <property type="match status" value="1"/>
</dbReference>
<dbReference type="Pfam" id="PF02557">
    <property type="entry name" value="VanY"/>
    <property type="match status" value="1"/>
</dbReference>
<dbReference type="InterPro" id="IPR009045">
    <property type="entry name" value="Zn_M74/Hedgehog-like"/>
</dbReference>
<feature type="signal peptide" evidence="1">
    <location>
        <begin position="1"/>
        <end position="28"/>
    </location>
</feature>
<dbReference type="SUPFAM" id="SSF55166">
    <property type="entry name" value="Hedgehog/DD-peptidase"/>
    <property type="match status" value="1"/>
</dbReference>
<dbReference type="InterPro" id="IPR003709">
    <property type="entry name" value="VanY-like_core_dom"/>
</dbReference>
<feature type="domain" description="D-alanyl-D-alanine carboxypeptidase-like core" evidence="2">
    <location>
        <begin position="110"/>
        <end position="244"/>
    </location>
</feature>
<name>A0A7I8D7P6_9FIRM</name>
<keyword evidence="3" id="KW-0378">Hydrolase</keyword>
<reference evidence="4" key="1">
    <citation type="submission" date="2020-07" db="EMBL/GenBank/DDBJ databases">
        <title>Complete genome sequencing of Clostridia bacterium strain 12CBH8.</title>
        <authorList>
            <person name="Sakamoto M."/>
            <person name="Murakami T."/>
            <person name="Mori H."/>
        </authorList>
    </citation>
    <scope>NUCLEOTIDE SEQUENCE [LARGE SCALE GENOMIC DNA]</scope>
    <source>
        <strain evidence="4">12CBH8</strain>
    </source>
</reference>
<keyword evidence="4" id="KW-1185">Reference proteome</keyword>
<dbReference type="Gene3D" id="3.30.200.180">
    <property type="match status" value="1"/>
</dbReference>
<dbReference type="GO" id="GO:0004180">
    <property type="term" value="F:carboxypeptidase activity"/>
    <property type="evidence" value="ECO:0007669"/>
    <property type="project" value="UniProtKB-KW"/>
</dbReference>
<evidence type="ECO:0000256" key="1">
    <source>
        <dbReference type="SAM" id="SignalP"/>
    </source>
</evidence>